<dbReference type="InterPro" id="IPR046341">
    <property type="entry name" value="SET_dom_sf"/>
</dbReference>
<feature type="domain" description="SET" evidence="14">
    <location>
        <begin position="778"/>
        <end position="880"/>
    </location>
</feature>
<evidence type="ECO:0000313" key="17">
    <source>
        <dbReference type="Proteomes" id="UP001530315"/>
    </source>
</evidence>
<dbReference type="AlphaFoldDB" id="A0ABD3NB73"/>
<keyword evidence="9" id="KW-0704">Schiff base</keyword>
<feature type="region of interest" description="Disordered" evidence="12">
    <location>
        <begin position="180"/>
        <end position="250"/>
    </location>
</feature>
<name>A0ABD3NB73_9STRA</name>
<dbReference type="PANTHER" id="PTHR43317:SF1">
    <property type="entry name" value="THERMOSPERMINE SYNTHASE ACAULIS5"/>
    <property type="match status" value="1"/>
</dbReference>
<dbReference type="InterPro" id="IPR030373">
    <property type="entry name" value="PABS_CS"/>
</dbReference>
<dbReference type="Gene3D" id="3.40.50.150">
    <property type="entry name" value="Vaccinia Virus protein VP39"/>
    <property type="match status" value="1"/>
</dbReference>
<comment type="similarity">
    <text evidence="2">Belongs to the spermidine/spermine synthase family.</text>
</comment>
<keyword evidence="7" id="KW-0865">Zymogen</keyword>
<dbReference type="GO" id="GO:0016831">
    <property type="term" value="F:carboxy-lyase activity"/>
    <property type="evidence" value="ECO:0007669"/>
    <property type="project" value="UniProtKB-KW"/>
</dbReference>
<comment type="caution">
    <text evidence="16">The sequence shown here is derived from an EMBL/GenBank/DDBJ whole genome shotgun (WGS) entry which is preliminary data.</text>
</comment>
<dbReference type="PROSITE" id="PS51006">
    <property type="entry name" value="PABS_2"/>
    <property type="match status" value="1"/>
</dbReference>
<dbReference type="InterPro" id="IPR030374">
    <property type="entry name" value="PABS"/>
</dbReference>
<dbReference type="Gene3D" id="3.60.90.10">
    <property type="entry name" value="S-adenosylmethionine decarboxylase"/>
    <property type="match status" value="1"/>
</dbReference>
<evidence type="ECO:0000256" key="7">
    <source>
        <dbReference type="ARBA" id="ARBA00023145"/>
    </source>
</evidence>
<keyword evidence="5" id="KW-0068">Autocatalytic cleavage</keyword>
<dbReference type="PROSITE" id="PS50280">
    <property type="entry name" value="SET"/>
    <property type="match status" value="1"/>
</dbReference>
<dbReference type="Pfam" id="PF02675">
    <property type="entry name" value="AdoMet_dc"/>
    <property type="match status" value="1"/>
</dbReference>
<organism evidence="16 17">
    <name type="scientific">Stephanodiscus triporus</name>
    <dbReference type="NCBI Taxonomy" id="2934178"/>
    <lineage>
        <taxon>Eukaryota</taxon>
        <taxon>Sar</taxon>
        <taxon>Stramenopiles</taxon>
        <taxon>Ochrophyta</taxon>
        <taxon>Bacillariophyta</taxon>
        <taxon>Coscinodiscophyceae</taxon>
        <taxon>Thalassiosirophycidae</taxon>
        <taxon>Stephanodiscales</taxon>
        <taxon>Stephanodiscaceae</taxon>
        <taxon>Stephanodiscus</taxon>
    </lineage>
</organism>
<evidence type="ECO:0000256" key="11">
    <source>
        <dbReference type="PROSITE-ProRule" id="PRU00354"/>
    </source>
</evidence>
<reference evidence="16 17" key="1">
    <citation type="submission" date="2024-10" db="EMBL/GenBank/DDBJ databases">
        <title>Updated reference genomes for cyclostephanoid diatoms.</title>
        <authorList>
            <person name="Roberts W.R."/>
            <person name="Alverson A.J."/>
        </authorList>
    </citation>
    <scope>NUCLEOTIDE SEQUENCE [LARGE SCALE GENOMIC DNA]</scope>
    <source>
        <strain evidence="16 17">AJA276-08</strain>
    </source>
</reference>
<dbReference type="HAMAP" id="MF_00198">
    <property type="entry name" value="Spermidine_synth"/>
    <property type="match status" value="1"/>
</dbReference>
<feature type="compositionally biased region" description="Basic and acidic residues" evidence="12">
    <location>
        <begin position="31"/>
        <end position="43"/>
    </location>
</feature>
<dbReference type="SUPFAM" id="SSF82199">
    <property type="entry name" value="SET domain"/>
    <property type="match status" value="1"/>
</dbReference>
<dbReference type="EMBL" id="JALLAZ020001540">
    <property type="protein sequence ID" value="KAL3773275.1"/>
    <property type="molecule type" value="Genomic_DNA"/>
</dbReference>
<dbReference type="InterPro" id="IPR001214">
    <property type="entry name" value="SET_dom"/>
</dbReference>
<evidence type="ECO:0000256" key="6">
    <source>
        <dbReference type="ARBA" id="ARBA00023115"/>
    </source>
</evidence>
<dbReference type="Pfam" id="PF01564">
    <property type="entry name" value="Spermine_synth"/>
    <property type="match status" value="1"/>
</dbReference>
<feature type="compositionally biased region" description="Basic and acidic residues" evidence="12">
    <location>
        <begin position="182"/>
        <end position="194"/>
    </location>
</feature>
<keyword evidence="13" id="KW-0472">Membrane</keyword>
<evidence type="ECO:0000256" key="5">
    <source>
        <dbReference type="ARBA" id="ARBA00022813"/>
    </source>
</evidence>
<evidence type="ECO:0008006" key="18">
    <source>
        <dbReference type="Google" id="ProtNLM"/>
    </source>
</evidence>
<comment type="cofactor">
    <cofactor evidence="1">
        <name>pyruvate</name>
        <dbReference type="ChEBI" id="CHEBI:15361"/>
    </cofactor>
</comment>
<dbReference type="SUPFAM" id="SSF53335">
    <property type="entry name" value="S-adenosyl-L-methionine-dependent methyltransferases"/>
    <property type="match status" value="1"/>
</dbReference>
<dbReference type="InterPro" id="IPR016067">
    <property type="entry name" value="S-AdoMet_deCO2ase_core"/>
</dbReference>
<evidence type="ECO:0000256" key="10">
    <source>
        <dbReference type="ARBA" id="ARBA00023317"/>
    </source>
</evidence>
<evidence type="ECO:0000259" key="15">
    <source>
        <dbReference type="PROSITE" id="PS51006"/>
    </source>
</evidence>
<dbReference type="InterPro" id="IPR003826">
    <property type="entry name" value="AdoMetDC_fam_prok"/>
</dbReference>
<sequence>MAKNAVEGVRNGHGNSGKKSVVNGQTTGQNGEKRDVVRRRATDSGDDAAGRRSRFSIVLSARFLLLSLCISVVLAFAVGWAARLALLSQLYPRARRHRGSATTGNDDDNNDDGPSRLLLPPPPTSSGGMSKKGGQQLPAPKVIEGKDVPFTTYASKTFQMAGAATSHTLHIDRTGSLIMSRSRKEFDGGPDFRKASVSGGGGNDDDDGRDGDGRDDGWVPCESNACTRGKEKKASSSSSDNDHNDDSDGLHLPAGQHLLVDIKDVDSNFLNSEERLAVAMIELINESRLTLLSYHCHSLVPIGVSCAGVLLESHVAFHTWPAEGVITMDLFTCGGGLLIPTLPSIDRLFGVPSSSVVDPVRPTMLWSHKLRGFREGFAPGYVRSTNPLDGSLGRYVLGKLDFDVKRPLLSTTTAHQSVNIYEVADPNIRDVSMYRRSLMSGSDGEDGSSYESTHPENFGPDKILFLDGIIQSTLYGDAPYHESIVHPAMLVHPGPRRVAIIGGGEGATLREVLKHKSVEEVIILEIDKELVGICAEHMPEWSYCGDIDRGGSDVTTSCFDDPRARVMYADAFVWFVDRFGNDAAANREDDSEKFDVIIMDALDPKTSLEIAGGLYDSTSFVDSLFNGLTEKGVFVVQMGKSRMITDPPDEVGRFKNTGLMIKALEQSGFESIHTYDEGHSHFHMPWSYLVALKDYKSKAGWHRNAPEFQIALQQRLHRTKSGQPILRYFDATTMVSYQVPSRAQETTYCRQEVKDETRWDCDEILDLYSGDIIHLPLDTLRVGKSGVGERAGRGLFATRDIPSRASIGVEKSVKGFKLPPSTWSVIMSFVEWSEEKSNEFPFVEDEIAQLYTYAEGQQAMYGDVTLRDIERGEEVLTDYLAFGGDLDGLWEDVRNLRGWCTGESVGEITDYEEGTLA</sequence>
<evidence type="ECO:0000256" key="13">
    <source>
        <dbReference type="SAM" id="Phobius"/>
    </source>
</evidence>
<feature type="domain" description="PABS" evidence="15">
    <location>
        <begin position="389"/>
        <end position="693"/>
    </location>
</feature>
<keyword evidence="4" id="KW-0210">Decarboxylase</keyword>
<dbReference type="FunFam" id="3.60.90.10:FF:000025">
    <property type="entry name" value="Uncharacterized protein"/>
    <property type="match status" value="1"/>
</dbReference>
<gene>
    <name evidence="16" type="ORF">ACHAW5_003438</name>
</gene>
<keyword evidence="13" id="KW-1133">Transmembrane helix</keyword>
<dbReference type="GO" id="GO:0010487">
    <property type="term" value="F:thermospermine synthase activity"/>
    <property type="evidence" value="ECO:0007669"/>
    <property type="project" value="UniProtKB-ARBA"/>
</dbReference>
<keyword evidence="17" id="KW-1185">Reference proteome</keyword>
<dbReference type="Proteomes" id="UP001530315">
    <property type="component" value="Unassembled WGS sequence"/>
</dbReference>
<feature type="compositionally biased region" description="Low complexity" evidence="12">
    <location>
        <begin position="125"/>
        <end position="137"/>
    </location>
</feature>
<proteinExistence type="inferred from homology"/>
<accession>A0ABD3NB73</accession>
<feature type="compositionally biased region" description="Basic and acidic residues" evidence="12">
    <location>
        <begin position="228"/>
        <end position="249"/>
    </location>
</feature>
<dbReference type="PROSITE" id="PS01330">
    <property type="entry name" value="PABS_1"/>
    <property type="match status" value="1"/>
</dbReference>
<feature type="active site" description="Proton acceptor" evidence="11">
    <location>
        <position position="600"/>
    </location>
</feature>
<feature type="transmembrane region" description="Helical" evidence="13">
    <location>
        <begin position="61"/>
        <end position="82"/>
    </location>
</feature>
<keyword evidence="10" id="KW-0670">Pyruvate</keyword>
<evidence type="ECO:0000256" key="4">
    <source>
        <dbReference type="ARBA" id="ARBA00022793"/>
    </source>
</evidence>
<evidence type="ECO:0000256" key="1">
    <source>
        <dbReference type="ARBA" id="ARBA00001928"/>
    </source>
</evidence>
<evidence type="ECO:0000313" key="16">
    <source>
        <dbReference type="EMBL" id="KAL3773275.1"/>
    </source>
</evidence>
<dbReference type="PANTHER" id="PTHR43317">
    <property type="entry name" value="THERMOSPERMINE SYNTHASE ACAULIS5"/>
    <property type="match status" value="1"/>
</dbReference>
<keyword evidence="3 11" id="KW-0808">Transferase</keyword>
<evidence type="ECO:0000256" key="9">
    <source>
        <dbReference type="ARBA" id="ARBA00023270"/>
    </source>
</evidence>
<feature type="region of interest" description="Disordered" evidence="12">
    <location>
        <begin position="1"/>
        <end position="49"/>
    </location>
</feature>
<feature type="region of interest" description="Disordered" evidence="12">
    <location>
        <begin position="97"/>
        <end position="143"/>
    </location>
</feature>
<evidence type="ECO:0000256" key="12">
    <source>
        <dbReference type="SAM" id="MobiDB-lite"/>
    </source>
</evidence>
<protein>
    <recommendedName>
        <fullName evidence="18">PABS domain-containing protein</fullName>
    </recommendedName>
</protein>
<dbReference type="InterPro" id="IPR001045">
    <property type="entry name" value="Spermi_synthase"/>
</dbReference>
<evidence type="ECO:0000256" key="2">
    <source>
        <dbReference type="ARBA" id="ARBA00007867"/>
    </source>
</evidence>
<evidence type="ECO:0000259" key="14">
    <source>
        <dbReference type="PROSITE" id="PS50280"/>
    </source>
</evidence>
<dbReference type="GO" id="GO:0006596">
    <property type="term" value="P:polyamine biosynthetic process"/>
    <property type="evidence" value="ECO:0007669"/>
    <property type="project" value="UniProtKB-UniRule"/>
</dbReference>
<evidence type="ECO:0000256" key="3">
    <source>
        <dbReference type="ARBA" id="ARBA00022679"/>
    </source>
</evidence>
<keyword evidence="8" id="KW-0456">Lyase</keyword>
<dbReference type="InterPro" id="IPR029063">
    <property type="entry name" value="SAM-dependent_MTases_sf"/>
</dbReference>
<keyword evidence="6 11" id="KW-0620">Polyamine biosynthesis</keyword>
<keyword evidence="13" id="KW-0812">Transmembrane</keyword>
<dbReference type="SUPFAM" id="SSF56276">
    <property type="entry name" value="S-adenosylmethionine decarboxylase"/>
    <property type="match status" value="1"/>
</dbReference>
<evidence type="ECO:0000256" key="8">
    <source>
        <dbReference type="ARBA" id="ARBA00023239"/>
    </source>
</evidence>